<feature type="chain" id="PRO_5045894813" evidence="1">
    <location>
        <begin position="18"/>
        <end position="243"/>
    </location>
</feature>
<reference evidence="2 3" key="1">
    <citation type="submission" date="2021-03" db="EMBL/GenBank/DDBJ databases">
        <title>Complete Genome of Pseudoalteromonas viridis Strain BBR56, a new biocontrol bacterial candidate.</title>
        <authorList>
            <person name="Handayani D.P."/>
            <person name="Isnansetyo A."/>
            <person name="Istiqomah I."/>
            <person name="Jumina J."/>
        </authorList>
    </citation>
    <scope>NUCLEOTIDE SEQUENCE [LARGE SCALE GENOMIC DNA]</scope>
    <source>
        <strain evidence="2 3">BBR56</strain>
    </source>
</reference>
<accession>A0ABX7V744</accession>
<evidence type="ECO:0000313" key="2">
    <source>
        <dbReference type="EMBL" id="QTL36315.1"/>
    </source>
</evidence>
<gene>
    <name evidence="2" type="ORF">J5X90_04490</name>
</gene>
<dbReference type="Proteomes" id="UP000665025">
    <property type="component" value="Chromosome 1"/>
</dbReference>
<proteinExistence type="predicted"/>
<feature type="signal peptide" evidence="1">
    <location>
        <begin position="1"/>
        <end position="17"/>
    </location>
</feature>
<dbReference type="EMBL" id="CP072425">
    <property type="protein sequence ID" value="QTL36315.1"/>
    <property type="molecule type" value="Genomic_DNA"/>
</dbReference>
<evidence type="ECO:0000256" key="1">
    <source>
        <dbReference type="SAM" id="SignalP"/>
    </source>
</evidence>
<protein>
    <submittedName>
        <fullName evidence="2">Uncharacterized protein</fullName>
    </submittedName>
</protein>
<name>A0ABX7V744_9GAMM</name>
<keyword evidence="3" id="KW-1185">Reference proteome</keyword>
<sequence>MKILVTAACIISTMVCADSFAQTHSNSYETSTLELINQYQSDAQRVGLDEYSYINAVQRYTQYIHSFSPEIYGEIIELEGVMPANELPAFIRILQGEELTPDLITEWVKQKNLNDAKLANFLQIDVKYLERFEKVYTQAMVSGKTIGNYGSHMGVNSTERIIVEYSCKDVCTGFGLSPRDYVELAREADKVRVYGYVRDFLVKFYSRDGQYLKTEVWRKNRGGTIWKERASDCDSDIACPVEP</sequence>
<evidence type="ECO:0000313" key="3">
    <source>
        <dbReference type="Proteomes" id="UP000665025"/>
    </source>
</evidence>
<organism evidence="2 3">
    <name type="scientific">Pseudoalteromonas viridis</name>
    <dbReference type="NCBI Taxonomy" id="339617"/>
    <lineage>
        <taxon>Bacteria</taxon>
        <taxon>Pseudomonadati</taxon>
        <taxon>Pseudomonadota</taxon>
        <taxon>Gammaproteobacteria</taxon>
        <taxon>Alteromonadales</taxon>
        <taxon>Pseudoalteromonadaceae</taxon>
        <taxon>Pseudoalteromonas</taxon>
    </lineage>
</organism>
<keyword evidence="1" id="KW-0732">Signal</keyword>
<dbReference type="RefSeq" id="WP_209052906.1">
    <property type="nucleotide sequence ID" value="NZ_CP072425.1"/>
</dbReference>